<dbReference type="EMBL" id="JAVDYF010000001">
    <property type="protein sequence ID" value="MDR7354127.1"/>
    <property type="molecule type" value="Genomic_DNA"/>
</dbReference>
<dbReference type="InterPro" id="IPR050162">
    <property type="entry name" value="MsrA_MetSO_reductase"/>
</dbReference>
<dbReference type="InterPro" id="IPR036509">
    <property type="entry name" value="Met_Sox_Rdtase_MsrA_sf"/>
</dbReference>
<reference evidence="6 7" key="1">
    <citation type="submission" date="2023-07" db="EMBL/GenBank/DDBJ databases">
        <title>Sequencing the genomes of 1000 actinobacteria strains.</title>
        <authorList>
            <person name="Klenk H.-P."/>
        </authorList>
    </citation>
    <scope>NUCLEOTIDE SEQUENCE [LARGE SCALE GENOMIC DNA]</scope>
    <source>
        <strain evidence="6 7">DSM 44508</strain>
    </source>
</reference>
<evidence type="ECO:0000256" key="3">
    <source>
        <dbReference type="ARBA" id="ARBA00048782"/>
    </source>
</evidence>
<comment type="catalytic activity">
    <reaction evidence="2 4">
        <text>L-methionyl-[protein] + [thioredoxin]-disulfide + H2O = L-methionyl-(S)-S-oxide-[protein] + [thioredoxin]-dithiol</text>
        <dbReference type="Rhea" id="RHEA:14217"/>
        <dbReference type="Rhea" id="RHEA-COMP:10698"/>
        <dbReference type="Rhea" id="RHEA-COMP:10700"/>
        <dbReference type="Rhea" id="RHEA-COMP:12313"/>
        <dbReference type="Rhea" id="RHEA-COMP:12315"/>
        <dbReference type="ChEBI" id="CHEBI:15377"/>
        <dbReference type="ChEBI" id="CHEBI:16044"/>
        <dbReference type="ChEBI" id="CHEBI:29950"/>
        <dbReference type="ChEBI" id="CHEBI:44120"/>
        <dbReference type="ChEBI" id="CHEBI:50058"/>
        <dbReference type="EC" id="1.8.4.11"/>
    </reaction>
</comment>
<feature type="domain" description="Peptide methionine sulphoxide reductase MsrA" evidence="5">
    <location>
        <begin position="55"/>
        <end position="212"/>
    </location>
</feature>
<evidence type="ECO:0000256" key="2">
    <source>
        <dbReference type="ARBA" id="ARBA00047806"/>
    </source>
</evidence>
<comment type="function">
    <text evidence="4">Has an important function as a repair enzyme for proteins that have been inactivated by oxidation. Catalyzes the reversible oxidation-reduction of methionine sulfoxide in proteins to methionine.</text>
</comment>
<dbReference type="InterPro" id="IPR002569">
    <property type="entry name" value="Met_Sox_Rdtase_MsrA_dom"/>
</dbReference>
<evidence type="ECO:0000259" key="5">
    <source>
        <dbReference type="Pfam" id="PF01625"/>
    </source>
</evidence>
<dbReference type="PANTHER" id="PTHR42799">
    <property type="entry name" value="MITOCHONDRIAL PEPTIDE METHIONINE SULFOXIDE REDUCTASE"/>
    <property type="match status" value="1"/>
</dbReference>
<accession>A0ABU2B686</accession>
<dbReference type="Gene3D" id="3.30.1060.10">
    <property type="entry name" value="Peptide methionine sulphoxide reductase MsrA"/>
    <property type="match status" value="1"/>
</dbReference>
<dbReference type="SUPFAM" id="SSF55068">
    <property type="entry name" value="Peptide methionine sulfoxide reductase"/>
    <property type="match status" value="1"/>
</dbReference>
<comment type="catalytic activity">
    <reaction evidence="3 4">
        <text>[thioredoxin]-disulfide + L-methionine + H2O = L-methionine (S)-S-oxide + [thioredoxin]-dithiol</text>
        <dbReference type="Rhea" id="RHEA:19993"/>
        <dbReference type="Rhea" id="RHEA-COMP:10698"/>
        <dbReference type="Rhea" id="RHEA-COMP:10700"/>
        <dbReference type="ChEBI" id="CHEBI:15377"/>
        <dbReference type="ChEBI" id="CHEBI:29950"/>
        <dbReference type="ChEBI" id="CHEBI:50058"/>
        <dbReference type="ChEBI" id="CHEBI:57844"/>
        <dbReference type="ChEBI" id="CHEBI:58772"/>
        <dbReference type="EC" id="1.8.4.11"/>
    </reaction>
</comment>
<evidence type="ECO:0000313" key="6">
    <source>
        <dbReference type="EMBL" id="MDR7354127.1"/>
    </source>
</evidence>
<dbReference type="Pfam" id="PF01625">
    <property type="entry name" value="PMSR"/>
    <property type="match status" value="1"/>
</dbReference>
<comment type="caution">
    <text evidence="6">The sequence shown here is derived from an EMBL/GenBank/DDBJ whole genome shotgun (WGS) entry which is preliminary data.</text>
</comment>
<dbReference type="HAMAP" id="MF_01401">
    <property type="entry name" value="MsrA"/>
    <property type="match status" value="1"/>
</dbReference>
<dbReference type="Proteomes" id="UP001183619">
    <property type="component" value="Unassembled WGS sequence"/>
</dbReference>
<feature type="active site" evidence="4">
    <location>
        <position position="61"/>
    </location>
</feature>
<comment type="similarity">
    <text evidence="4">Belongs to the MsrA Met sulfoxide reductase family.</text>
</comment>
<evidence type="ECO:0000256" key="1">
    <source>
        <dbReference type="ARBA" id="ARBA00023002"/>
    </source>
</evidence>
<evidence type="ECO:0000256" key="4">
    <source>
        <dbReference type="HAMAP-Rule" id="MF_01401"/>
    </source>
</evidence>
<name>A0ABU2B686_9CORY</name>
<keyword evidence="1 4" id="KW-0560">Oxidoreductase</keyword>
<organism evidence="6 7">
    <name type="scientific">Corynebacterium felinum</name>
    <dbReference type="NCBI Taxonomy" id="131318"/>
    <lineage>
        <taxon>Bacteria</taxon>
        <taxon>Bacillati</taxon>
        <taxon>Actinomycetota</taxon>
        <taxon>Actinomycetes</taxon>
        <taxon>Mycobacteriales</taxon>
        <taxon>Corynebacteriaceae</taxon>
        <taxon>Corynebacterium</taxon>
    </lineage>
</organism>
<evidence type="ECO:0000313" key="7">
    <source>
        <dbReference type="Proteomes" id="UP001183619"/>
    </source>
</evidence>
<protein>
    <recommendedName>
        <fullName evidence="4">Peptide methionine sulfoxide reductase MsrA</fullName>
        <shortName evidence="4">Protein-methionine-S-oxide reductase</shortName>
        <ecNumber evidence="4">1.8.4.11</ecNumber>
    </recommendedName>
    <alternativeName>
        <fullName evidence="4">Peptide-methionine (S)-S-oxide reductase</fullName>
        <shortName evidence="4">Peptide Met(O) reductase</shortName>
    </alternativeName>
</protein>
<dbReference type="PANTHER" id="PTHR42799:SF2">
    <property type="entry name" value="MITOCHONDRIAL PEPTIDE METHIONINE SULFOXIDE REDUCTASE"/>
    <property type="match status" value="1"/>
</dbReference>
<keyword evidence="7" id="KW-1185">Reference proteome</keyword>
<dbReference type="EC" id="1.8.4.11" evidence="4"/>
<dbReference type="GO" id="GO:0008113">
    <property type="term" value="F:peptide-methionine (S)-S-oxide reductase activity"/>
    <property type="evidence" value="ECO:0007669"/>
    <property type="project" value="UniProtKB-EC"/>
</dbReference>
<gene>
    <name evidence="4" type="primary">msrA</name>
    <name evidence="6" type="ORF">J2S37_000665</name>
</gene>
<dbReference type="NCBIfam" id="TIGR00401">
    <property type="entry name" value="msrA"/>
    <property type="match status" value="1"/>
</dbReference>
<sequence length="224" mass="24575">MKKNTMGFLFGKPRELVSDEQALRGGKHAVLKNPAPHAVLNTPITGRWRDDQEIIYVALGCFWGAEKIFWETPGVESTAVGYAGGITQNPTYREVCTGRTNHTEVVQVVFNPSIISLDAVIARALEAHDPTQGFRQGNDVGTQYRSAIYTRTDQQALRAREIIADYAPKLAAAGFGAITTEVETLSNTPAGEFYLAEDEHQQYLHKNPQGYCPHHSTGVACGIN</sequence>
<proteinExistence type="inferred from homology"/>